<keyword evidence="2" id="KW-1185">Reference proteome</keyword>
<dbReference type="EMBL" id="CAKXZT010000124">
    <property type="protein sequence ID" value="CAH2401492.1"/>
    <property type="molecule type" value="Genomic_DNA"/>
</dbReference>
<gene>
    <name evidence="1" type="ORF">MES5069_30023</name>
</gene>
<accession>A0ABN8JVM7</accession>
<name>A0ABN8JVM7_9HYPH</name>
<protein>
    <submittedName>
        <fullName evidence="1">Uncharacterized protein</fullName>
    </submittedName>
</protein>
<dbReference type="Proteomes" id="UP001153050">
    <property type="component" value="Unassembled WGS sequence"/>
</dbReference>
<evidence type="ECO:0000313" key="1">
    <source>
        <dbReference type="EMBL" id="CAH2401492.1"/>
    </source>
</evidence>
<comment type="caution">
    <text evidence="1">The sequence shown here is derived from an EMBL/GenBank/DDBJ whole genome shotgun (WGS) entry which is preliminary data.</text>
</comment>
<reference evidence="1 2" key="1">
    <citation type="submission" date="2022-03" db="EMBL/GenBank/DDBJ databases">
        <authorList>
            <person name="Brunel B."/>
        </authorList>
    </citation>
    <scope>NUCLEOTIDE SEQUENCE [LARGE SCALE GENOMIC DNA]</scope>
    <source>
        <strain evidence="1">STM5069sample</strain>
    </source>
</reference>
<organism evidence="1 2">
    <name type="scientific">Mesorhizobium escarrei</name>
    <dbReference type="NCBI Taxonomy" id="666018"/>
    <lineage>
        <taxon>Bacteria</taxon>
        <taxon>Pseudomonadati</taxon>
        <taxon>Pseudomonadota</taxon>
        <taxon>Alphaproteobacteria</taxon>
        <taxon>Hyphomicrobiales</taxon>
        <taxon>Phyllobacteriaceae</taxon>
        <taxon>Mesorhizobium</taxon>
    </lineage>
</organism>
<sequence>MATKAPRLRSVRTRPSKESICSAARATVRLTSNKVPTSPSDSLVPGASRRSTIASRNWSRIAWARSSLALSTAGKVWSAIFMMMVPAPFYPESGRLQRAKVNTIPEKIAYDFCDDRWRSPIICAFAGMPFRRAAGAILIFPRNPLFESDAGQLACMMLCLS</sequence>
<proteinExistence type="predicted"/>
<evidence type="ECO:0000313" key="2">
    <source>
        <dbReference type="Proteomes" id="UP001153050"/>
    </source>
</evidence>